<accession>A0A9P4UZI2</accession>
<evidence type="ECO:0000313" key="4">
    <source>
        <dbReference type="EMBL" id="KAF2730245.1"/>
    </source>
</evidence>
<protein>
    <submittedName>
        <fullName evidence="4">NAD(P)-binding protein</fullName>
    </submittedName>
</protein>
<name>A0A9P4UZI2_9PLEO</name>
<reference evidence="4" key="1">
    <citation type="journal article" date="2020" name="Stud. Mycol.">
        <title>101 Dothideomycetes genomes: a test case for predicting lifestyles and emergence of pathogens.</title>
        <authorList>
            <person name="Haridas S."/>
            <person name="Albert R."/>
            <person name="Binder M."/>
            <person name="Bloem J."/>
            <person name="Labutti K."/>
            <person name="Salamov A."/>
            <person name="Andreopoulos B."/>
            <person name="Baker S."/>
            <person name="Barry K."/>
            <person name="Bills G."/>
            <person name="Bluhm B."/>
            <person name="Cannon C."/>
            <person name="Castanera R."/>
            <person name="Culley D."/>
            <person name="Daum C."/>
            <person name="Ezra D."/>
            <person name="Gonzalez J."/>
            <person name="Henrissat B."/>
            <person name="Kuo A."/>
            <person name="Liang C."/>
            <person name="Lipzen A."/>
            <person name="Lutzoni F."/>
            <person name="Magnuson J."/>
            <person name="Mondo S."/>
            <person name="Nolan M."/>
            <person name="Ohm R."/>
            <person name="Pangilinan J."/>
            <person name="Park H.-J."/>
            <person name="Ramirez L."/>
            <person name="Alfaro M."/>
            <person name="Sun H."/>
            <person name="Tritt A."/>
            <person name="Yoshinaga Y."/>
            <person name="Zwiers L.-H."/>
            <person name="Turgeon B."/>
            <person name="Goodwin S."/>
            <person name="Spatafora J."/>
            <person name="Crous P."/>
            <person name="Grigoriev I."/>
        </authorList>
    </citation>
    <scope>NUCLEOTIDE SEQUENCE</scope>
    <source>
        <strain evidence="4">CBS 125425</strain>
    </source>
</reference>
<dbReference type="Gene3D" id="3.40.50.720">
    <property type="entry name" value="NAD(P)-binding Rossmann-like Domain"/>
    <property type="match status" value="1"/>
</dbReference>
<dbReference type="Proteomes" id="UP000799444">
    <property type="component" value="Unassembled WGS sequence"/>
</dbReference>
<evidence type="ECO:0000256" key="1">
    <source>
        <dbReference type="ARBA" id="ARBA00006328"/>
    </source>
</evidence>
<dbReference type="InterPro" id="IPR008030">
    <property type="entry name" value="NmrA-like"/>
</dbReference>
<keyword evidence="5" id="KW-1185">Reference proteome</keyword>
<dbReference type="InterPro" id="IPR036291">
    <property type="entry name" value="NAD(P)-bd_dom_sf"/>
</dbReference>
<keyword evidence="2" id="KW-0521">NADP</keyword>
<dbReference type="CDD" id="cd05251">
    <property type="entry name" value="NmrA_like_SDR_a"/>
    <property type="match status" value="1"/>
</dbReference>
<dbReference type="EMBL" id="ML996222">
    <property type="protein sequence ID" value="KAF2730245.1"/>
    <property type="molecule type" value="Genomic_DNA"/>
</dbReference>
<dbReference type="GO" id="GO:0005634">
    <property type="term" value="C:nucleus"/>
    <property type="evidence" value="ECO:0007669"/>
    <property type="project" value="TreeGrafter"/>
</dbReference>
<evidence type="ECO:0000256" key="2">
    <source>
        <dbReference type="ARBA" id="ARBA00022857"/>
    </source>
</evidence>
<evidence type="ECO:0000313" key="5">
    <source>
        <dbReference type="Proteomes" id="UP000799444"/>
    </source>
</evidence>
<dbReference type="SUPFAM" id="SSF51735">
    <property type="entry name" value="NAD(P)-binding Rossmann-fold domains"/>
    <property type="match status" value="1"/>
</dbReference>
<dbReference type="Pfam" id="PF05368">
    <property type="entry name" value="NmrA"/>
    <property type="match status" value="1"/>
</dbReference>
<feature type="domain" description="NmrA-like" evidence="3">
    <location>
        <begin position="10"/>
        <end position="256"/>
    </location>
</feature>
<dbReference type="PANTHER" id="PTHR42748">
    <property type="entry name" value="NITROGEN METABOLITE REPRESSION PROTEIN NMRA FAMILY MEMBER"/>
    <property type="match status" value="1"/>
</dbReference>
<dbReference type="InterPro" id="IPR051164">
    <property type="entry name" value="NmrA-like_oxidored"/>
</dbReference>
<proteinExistence type="inferred from homology"/>
<organism evidence="4 5">
    <name type="scientific">Polyplosphaeria fusca</name>
    <dbReference type="NCBI Taxonomy" id="682080"/>
    <lineage>
        <taxon>Eukaryota</taxon>
        <taxon>Fungi</taxon>
        <taxon>Dikarya</taxon>
        <taxon>Ascomycota</taxon>
        <taxon>Pezizomycotina</taxon>
        <taxon>Dothideomycetes</taxon>
        <taxon>Pleosporomycetidae</taxon>
        <taxon>Pleosporales</taxon>
        <taxon>Tetraplosphaeriaceae</taxon>
        <taxon>Polyplosphaeria</taxon>
    </lineage>
</organism>
<dbReference type="AlphaFoldDB" id="A0A9P4UZI2"/>
<dbReference type="OrthoDB" id="3358371at2759"/>
<dbReference type="PANTHER" id="PTHR42748:SF31">
    <property type="entry name" value="NMRA-LIKE DOMAIN-CONTAINING PROTEIN-RELATED"/>
    <property type="match status" value="1"/>
</dbReference>
<comment type="similarity">
    <text evidence="1">Belongs to the NmrA-type oxidoreductase family.</text>
</comment>
<comment type="caution">
    <text evidence="4">The sequence shown here is derived from an EMBL/GenBank/DDBJ whole genome shotgun (WGS) entry which is preliminary data.</text>
</comment>
<dbReference type="Gene3D" id="3.90.25.10">
    <property type="entry name" value="UDP-galactose 4-epimerase, domain 1"/>
    <property type="match status" value="1"/>
</dbReference>
<evidence type="ECO:0000259" key="3">
    <source>
        <dbReference type="Pfam" id="PF05368"/>
    </source>
</evidence>
<sequence>MKSVLRHLNMSKLITVFGSTGNQGGSVVRAILQHPELSKTWKIRGITRNPNKPDAQAMIAKGVEMVQADLNSKESILEAIKGSNAVFGVTNYWEKASLEHEVKQGKNLADAAKEAGIEHLVWSSLPYVSKVTEGKLHNLHHFDSKAMVEEYITSLSLPASFVLPGYFMSNIPGSIRPDGSHYSLSWLFRPDTQIPMLDVPSDFGKFVASCLADPSSTQGKHTMAASGWFTPLDVCKAVEACTGAKCDYNEIPIDQYSGSKELFDNLMMILDYDYYGPGAHDGVKTSHQIVDSVGGFGKFAAFEDFLKEIGL</sequence>
<gene>
    <name evidence="4" type="ORF">EJ04DRAFT_48580</name>
</gene>